<evidence type="ECO:0000313" key="2">
    <source>
        <dbReference type="Proteomes" id="UP000789860"/>
    </source>
</evidence>
<name>A0ACA9MHD8_9GLOM</name>
<comment type="caution">
    <text evidence="1">The sequence shown here is derived from an EMBL/GenBank/DDBJ whole genome shotgun (WGS) entry which is preliminary data.</text>
</comment>
<proteinExistence type="predicted"/>
<organism evidence="1 2">
    <name type="scientific">Scutellospora calospora</name>
    <dbReference type="NCBI Taxonomy" id="85575"/>
    <lineage>
        <taxon>Eukaryota</taxon>
        <taxon>Fungi</taxon>
        <taxon>Fungi incertae sedis</taxon>
        <taxon>Mucoromycota</taxon>
        <taxon>Glomeromycotina</taxon>
        <taxon>Glomeromycetes</taxon>
        <taxon>Diversisporales</taxon>
        <taxon>Gigasporaceae</taxon>
        <taxon>Scutellospora</taxon>
    </lineage>
</organism>
<gene>
    <name evidence="1" type="ORF">SCALOS_LOCUS6416</name>
</gene>
<dbReference type="Proteomes" id="UP000789860">
    <property type="component" value="Unassembled WGS sequence"/>
</dbReference>
<accession>A0ACA9MHD8</accession>
<reference evidence="1" key="1">
    <citation type="submission" date="2021-06" db="EMBL/GenBank/DDBJ databases">
        <authorList>
            <person name="Kallberg Y."/>
            <person name="Tangrot J."/>
            <person name="Rosling A."/>
        </authorList>
    </citation>
    <scope>NUCLEOTIDE SEQUENCE</scope>
    <source>
        <strain evidence="1">AU212A</strain>
    </source>
</reference>
<sequence>MFKRKTAKYLKELESSLLKLRNIIDDEKEYVFERRNMTEAERVLIDQEIDETFQIVRYEFQPDFEKKIEQETLKRLKRRYPDQIQKINKKPRVEKAKVIILTGGIGVGKTTFGEKFAKYLEDEGFRVYRPVETSLKIKRELDLFYKDVEGRALFFQHVILETYKKEVEKINQLTGYDYVIFDRTHIDTEVFTHLNIKEQDVLDYLHERRLEIDLKNIYKVIYIKPKIENILKRQEKRNRPGETTDVEYLTKLYQEYDSRIMKMYPEHIMFENDCSNKEDHKPADCCFKEYNLMFEKLIS</sequence>
<protein>
    <submittedName>
        <fullName evidence="1">8455_t:CDS:1</fullName>
    </submittedName>
</protein>
<keyword evidence="2" id="KW-1185">Reference proteome</keyword>
<dbReference type="EMBL" id="CAJVPM010012191">
    <property type="protein sequence ID" value="CAG8586540.1"/>
    <property type="molecule type" value="Genomic_DNA"/>
</dbReference>
<evidence type="ECO:0000313" key="1">
    <source>
        <dbReference type="EMBL" id="CAG8586540.1"/>
    </source>
</evidence>